<protein>
    <recommendedName>
        <fullName evidence="1">HNH nuclease domain-containing protein</fullName>
    </recommendedName>
</protein>
<comment type="caution">
    <text evidence="2">The sequence shown here is derived from an EMBL/GenBank/DDBJ whole genome shotgun (WGS) entry which is preliminary data.</text>
</comment>
<proteinExistence type="predicted"/>
<dbReference type="CDD" id="cd00085">
    <property type="entry name" value="HNHc"/>
    <property type="match status" value="1"/>
</dbReference>
<gene>
    <name evidence="2" type="ORF">HNQ44_001691</name>
</gene>
<sequence length="327" mass="38534">MAEGWKLNEGSVAYEVVSDDQLWSVIVRTLSSKSIKTTTYKFALLRAILENLYKTNFQMDITFTQLAQSFAKLYWNLVIRNGYTQGRNAQIEKELREFQIAFRIPEGISFDSVNEIHQKKLVEKIEKNIINRYVVGALFEDTNRIVYGFSKKEKKITLSHSSWEFLLKHQTSIFKLVNYELAKFLQDKNPYTSTGIVLVEIENITKRESLQQYQKMILTYSENKCFYTDNILPNTIRSIAVDHFVPWSFVHSDELWNFVITSQSINSKKGSKLPSEKYLKKLDERNQYFIEVGDVHVKSEMEKYEFQRFKKLYQYAEMNGFEKGWAP</sequence>
<dbReference type="RefSeq" id="WP_135501975.1">
    <property type="nucleotide sequence ID" value="NZ_JACHHE010000004.1"/>
</dbReference>
<dbReference type="Proteomes" id="UP000525923">
    <property type="component" value="Unassembled WGS sequence"/>
</dbReference>
<evidence type="ECO:0000259" key="1">
    <source>
        <dbReference type="Pfam" id="PF13395"/>
    </source>
</evidence>
<organism evidence="2 3">
    <name type="scientific">Planococcus koreensis</name>
    <dbReference type="NCBI Taxonomy" id="112331"/>
    <lineage>
        <taxon>Bacteria</taxon>
        <taxon>Bacillati</taxon>
        <taxon>Bacillota</taxon>
        <taxon>Bacilli</taxon>
        <taxon>Bacillales</taxon>
        <taxon>Caryophanaceae</taxon>
        <taxon>Planococcus</taxon>
    </lineage>
</organism>
<accession>A0A7W8FSR6</accession>
<dbReference type="Gene3D" id="1.10.30.50">
    <property type="match status" value="1"/>
</dbReference>
<keyword evidence="3" id="KW-1185">Reference proteome</keyword>
<dbReference type="EMBL" id="JACHHE010000004">
    <property type="protein sequence ID" value="MBB5180263.1"/>
    <property type="molecule type" value="Genomic_DNA"/>
</dbReference>
<dbReference type="InterPro" id="IPR003615">
    <property type="entry name" value="HNH_nuc"/>
</dbReference>
<dbReference type="OrthoDB" id="489287at2"/>
<dbReference type="AlphaFoldDB" id="A0A7W8FSR6"/>
<reference evidence="2 3" key="1">
    <citation type="submission" date="2020-08" db="EMBL/GenBank/DDBJ databases">
        <title>Genomic Encyclopedia of Type Strains, Phase IV (KMG-IV): sequencing the most valuable type-strain genomes for metagenomic binning, comparative biology and taxonomic classification.</title>
        <authorList>
            <person name="Goeker M."/>
        </authorList>
    </citation>
    <scope>NUCLEOTIDE SEQUENCE [LARGE SCALE GENOMIC DNA]</scope>
    <source>
        <strain evidence="2 3">DSM 15895</strain>
    </source>
</reference>
<evidence type="ECO:0000313" key="3">
    <source>
        <dbReference type="Proteomes" id="UP000525923"/>
    </source>
</evidence>
<feature type="domain" description="HNH nuclease" evidence="1">
    <location>
        <begin position="225"/>
        <end position="274"/>
    </location>
</feature>
<dbReference type="Pfam" id="PF13395">
    <property type="entry name" value="HNH_4"/>
    <property type="match status" value="1"/>
</dbReference>
<name>A0A7W8FSR6_9BACL</name>
<evidence type="ECO:0000313" key="2">
    <source>
        <dbReference type="EMBL" id="MBB5180263.1"/>
    </source>
</evidence>